<keyword evidence="5" id="KW-1003">Cell membrane</keyword>
<feature type="transmembrane region" description="Helical" evidence="11">
    <location>
        <begin position="77"/>
        <end position="101"/>
    </location>
</feature>
<evidence type="ECO:0000313" key="15">
    <source>
        <dbReference type="Proteomes" id="UP000585721"/>
    </source>
</evidence>
<evidence type="ECO:0000256" key="6">
    <source>
        <dbReference type="ARBA" id="ARBA00022519"/>
    </source>
</evidence>
<dbReference type="FunFam" id="1.10.3720.10:FF:000030">
    <property type="entry name" value="Maltose ABC transporter permease MalF"/>
    <property type="match status" value="1"/>
</dbReference>
<dbReference type="PANTHER" id="PTHR47314">
    <property type="entry name" value="MALTOSE/MALTODEXTRIN TRANSPORT SYSTEM PERMEASE PROTEIN MALF"/>
    <property type="match status" value="1"/>
</dbReference>
<evidence type="ECO:0000256" key="10">
    <source>
        <dbReference type="ARBA" id="ARBA00023136"/>
    </source>
</evidence>
<dbReference type="PANTHER" id="PTHR47314:SF1">
    <property type="entry name" value="MALTOSE_MALTODEXTRIN TRANSPORT SYSTEM PERMEASE PROTEIN MALF"/>
    <property type="match status" value="1"/>
</dbReference>
<dbReference type="GO" id="GO:1990060">
    <property type="term" value="C:maltose transport complex"/>
    <property type="evidence" value="ECO:0007669"/>
    <property type="project" value="TreeGrafter"/>
</dbReference>
<dbReference type="Gene3D" id="2.40.430.10">
    <property type="entry name" value="D-maltodextrin-binding protein, MBP"/>
    <property type="match status" value="1"/>
</dbReference>
<dbReference type="Gene3D" id="1.10.3720.10">
    <property type="entry name" value="MetI-like"/>
    <property type="match status" value="1"/>
</dbReference>
<dbReference type="Gene3D" id="1.20.58.370">
    <property type="entry name" value="MalF N-terminal region-like"/>
    <property type="match status" value="1"/>
</dbReference>
<sequence length="528" mass="58532">MQLSVAHTTPPRLPQNKKWWRSAMFTRSLLGLVAILNGYLIVQMYAQREYLFAMLTLLLAGTGIYLFASRKAYSWRYVYPGLVGMGLFVLFPLFCTIGIAFTNYSAMHQLSFERAQSVIMQRQFQSGNTLGFTLLGSDGHWQLQLQDGETGQMLLSAPFALDNQPQRLTMMPQAGDAGLSKAPLKVITKNRQALGQLTAVLPDGSELVMSSLRQFSAIKPLYSLQSDGRALRNNQSGELYLPNDESGYYQAVDQSGNWVADSKLSPGYTVTIGWDNFLRVLQDKGIQQPFIKIFIWTVLFSGLTVLFTLAVGMVLACLVQWQPLKGKAMYRLLLILPYAVPSFISILIFKGLFNQSFGEINMLLEQMFGLKPEWFTNPMLAKAMILIVNIWLGYPYMMILCMGLLKAIPDDLYEASALDGATPLQNFFRITLPLLIKPLTPLLIASFAFNFNNFVLIQLLTNGGPNMIGTSTPAGNTDLLVSYTYRIAFEGSGGQDFGLAAAIATLIFLLVGALAVLNLKASKLSVEQ</sequence>
<comment type="similarity">
    <text evidence="3 12">Belongs to the binding-protein-dependent transport system permease family. MalFG subfamily.</text>
</comment>
<feature type="transmembrane region" description="Helical" evidence="11">
    <location>
        <begin position="330"/>
        <end position="353"/>
    </location>
</feature>
<feature type="transmembrane region" description="Helical" evidence="11">
    <location>
        <begin position="497"/>
        <end position="519"/>
    </location>
</feature>
<keyword evidence="15" id="KW-1185">Reference proteome</keyword>
<dbReference type="InterPro" id="IPR029345">
    <property type="entry name" value="MalF_P2"/>
</dbReference>
<dbReference type="CDD" id="cd06261">
    <property type="entry name" value="TM_PBP2"/>
    <property type="match status" value="1"/>
</dbReference>
<evidence type="ECO:0000256" key="9">
    <source>
        <dbReference type="ARBA" id="ARBA00022989"/>
    </source>
</evidence>
<comment type="subcellular location">
    <subcellularLocation>
        <location evidence="2 12">Cell inner membrane</location>
        <topology evidence="2 12">Multi-pass membrane protein</topology>
    </subcellularLocation>
    <subcellularLocation>
        <location evidence="11">Cell membrane</location>
        <topology evidence="11">Multi-pass membrane protein</topology>
    </subcellularLocation>
</comment>
<dbReference type="Pfam" id="PF00528">
    <property type="entry name" value="BPD_transp_1"/>
    <property type="match status" value="1"/>
</dbReference>
<gene>
    <name evidence="14" type="ORF">HNR75_002870</name>
</gene>
<evidence type="ECO:0000259" key="13">
    <source>
        <dbReference type="PROSITE" id="PS50928"/>
    </source>
</evidence>
<accession>A0A841GSU6</accession>
<dbReference type="Pfam" id="PF14785">
    <property type="entry name" value="MalF_P2"/>
    <property type="match status" value="1"/>
</dbReference>
<dbReference type="InterPro" id="IPR048464">
    <property type="entry name" value="MalF_N_TM"/>
</dbReference>
<evidence type="ECO:0000256" key="1">
    <source>
        <dbReference type="ARBA" id="ARBA00002264"/>
    </source>
</evidence>
<comment type="subunit">
    <text evidence="12">The complex is composed of two ATP-binding proteins (MalK), two transmembrane proteins (MalG and MalF) and a solute-binding protein (MalE).</text>
</comment>
<dbReference type="RefSeq" id="WP_188027642.1">
    <property type="nucleotide sequence ID" value="NZ_JACHGR010000011.1"/>
</dbReference>
<evidence type="ECO:0000256" key="3">
    <source>
        <dbReference type="ARBA" id="ARBA00009047"/>
    </source>
</evidence>
<keyword evidence="4 11" id="KW-0813">Transport</keyword>
<dbReference type="GO" id="GO:0042956">
    <property type="term" value="P:maltodextrin transmembrane transport"/>
    <property type="evidence" value="ECO:0007669"/>
    <property type="project" value="TreeGrafter"/>
</dbReference>
<keyword evidence="10 11" id="KW-0472">Membrane</keyword>
<dbReference type="AlphaFoldDB" id="A0A841GSU6"/>
<evidence type="ECO:0000256" key="7">
    <source>
        <dbReference type="ARBA" id="ARBA00022597"/>
    </source>
</evidence>
<evidence type="ECO:0000256" key="12">
    <source>
        <dbReference type="RuleBase" id="RU367050"/>
    </source>
</evidence>
<dbReference type="InterPro" id="IPR047103">
    <property type="entry name" value="MalF_P2_sf"/>
</dbReference>
<dbReference type="Gene3D" id="3.10.650.10">
    <property type="entry name" value="MalF N-terminal region-like"/>
    <property type="match status" value="1"/>
</dbReference>
<dbReference type="GO" id="GO:0015423">
    <property type="term" value="F:ABC-type maltose transporter activity"/>
    <property type="evidence" value="ECO:0007669"/>
    <property type="project" value="TreeGrafter"/>
</dbReference>
<evidence type="ECO:0000313" key="14">
    <source>
        <dbReference type="EMBL" id="MBB6056923.1"/>
    </source>
</evidence>
<evidence type="ECO:0000256" key="5">
    <source>
        <dbReference type="ARBA" id="ARBA00022475"/>
    </source>
</evidence>
<dbReference type="Proteomes" id="UP000585721">
    <property type="component" value="Unassembled WGS sequence"/>
</dbReference>
<dbReference type="SUPFAM" id="SSF160964">
    <property type="entry name" value="MalF N-terminal region-like"/>
    <property type="match status" value="1"/>
</dbReference>
<reference evidence="14 15" key="1">
    <citation type="submission" date="2020-08" db="EMBL/GenBank/DDBJ databases">
        <title>Genomic Encyclopedia of Type Strains, Phase IV (KMG-IV): sequencing the most valuable type-strain genomes for metagenomic binning, comparative biology and taxonomic classification.</title>
        <authorList>
            <person name="Goeker M."/>
        </authorList>
    </citation>
    <scope>NUCLEOTIDE SEQUENCE [LARGE SCALE GENOMIC DNA]</scope>
    <source>
        <strain evidence="14 15">DSM 22975</strain>
    </source>
</reference>
<keyword evidence="7 12" id="KW-0762">Sugar transport</keyword>
<keyword evidence="9 11" id="KW-1133">Transmembrane helix</keyword>
<feature type="transmembrane region" description="Helical" evidence="11">
    <location>
        <begin position="24"/>
        <end position="44"/>
    </location>
</feature>
<organism evidence="14 15">
    <name type="scientific">Tolumonas osonensis</name>
    <dbReference type="NCBI Taxonomy" id="675874"/>
    <lineage>
        <taxon>Bacteria</taxon>
        <taxon>Pseudomonadati</taxon>
        <taxon>Pseudomonadota</taxon>
        <taxon>Gammaproteobacteria</taxon>
        <taxon>Aeromonadales</taxon>
        <taxon>Aeromonadaceae</taxon>
        <taxon>Tolumonas</taxon>
    </lineage>
</organism>
<feature type="domain" description="ABC transmembrane type-1" evidence="13">
    <location>
        <begin position="294"/>
        <end position="518"/>
    </location>
</feature>
<dbReference type="Pfam" id="PF20872">
    <property type="entry name" value="MalF_N_TM"/>
    <property type="match status" value="1"/>
</dbReference>
<comment type="caution">
    <text evidence="14">The sequence shown here is derived from an EMBL/GenBank/DDBJ whole genome shotgun (WGS) entry which is preliminary data.</text>
</comment>
<keyword evidence="8 11" id="KW-0812">Transmembrane</keyword>
<evidence type="ECO:0000256" key="11">
    <source>
        <dbReference type="RuleBase" id="RU363032"/>
    </source>
</evidence>
<dbReference type="NCBIfam" id="NF008232">
    <property type="entry name" value="PRK10999.1"/>
    <property type="match status" value="1"/>
</dbReference>
<dbReference type="InterPro" id="IPR035906">
    <property type="entry name" value="MetI-like_sf"/>
</dbReference>
<dbReference type="PROSITE" id="PS50928">
    <property type="entry name" value="ABC_TM1"/>
    <property type="match status" value="1"/>
</dbReference>
<keyword evidence="6 12" id="KW-0997">Cell inner membrane</keyword>
<evidence type="ECO:0000256" key="8">
    <source>
        <dbReference type="ARBA" id="ARBA00022692"/>
    </source>
</evidence>
<evidence type="ECO:0000256" key="4">
    <source>
        <dbReference type="ARBA" id="ARBA00022448"/>
    </source>
</evidence>
<dbReference type="EMBL" id="JACHGR010000011">
    <property type="protein sequence ID" value="MBB6056923.1"/>
    <property type="molecule type" value="Genomic_DNA"/>
</dbReference>
<dbReference type="InterPro" id="IPR000515">
    <property type="entry name" value="MetI-like"/>
</dbReference>
<comment type="function">
    <text evidence="1 12">Part of the ABC transporter complex MalEFGK involved in maltose/maltodextrin import. Probably responsible for the translocation of the substrate across the membrane.</text>
</comment>
<protein>
    <recommendedName>
        <fullName evidence="12">Maltose/maltodextrin transport system permease protein</fullName>
    </recommendedName>
</protein>
<dbReference type="InterPro" id="IPR035277">
    <property type="entry name" value="MalF_N"/>
</dbReference>
<name>A0A841GSU6_9GAMM</name>
<proteinExistence type="inferred from homology"/>
<feature type="transmembrane region" description="Helical" evidence="11">
    <location>
        <begin position="293"/>
        <end position="318"/>
    </location>
</feature>
<dbReference type="SUPFAM" id="SSF161098">
    <property type="entry name" value="MetI-like"/>
    <property type="match status" value="1"/>
</dbReference>
<feature type="transmembrane region" description="Helical" evidence="11">
    <location>
        <begin position="383"/>
        <end position="405"/>
    </location>
</feature>
<evidence type="ECO:0000256" key="2">
    <source>
        <dbReference type="ARBA" id="ARBA00004429"/>
    </source>
</evidence>
<feature type="transmembrane region" description="Helical" evidence="11">
    <location>
        <begin position="50"/>
        <end position="68"/>
    </location>
</feature>